<organism evidence="2 3">
    <name type="scientific">Echinimonas agarilytica</name>
    <dbReference type="NCBI Taxonomy" id="1215918"/>
    <lineage>
        <taxon>Bacteria</taxon>
        <taxon>Pseudomonadati</taxon>
        <taxon>Pseudomonadota</taxon>
        <taxon>Gammaproteobacteria</taxon>
        <taxon>Alteromonadales</taxon>
        <taxon>Echinimonadaceae</taxon>
        <taxon>Echinimonas</taxon>
    </lineage>
</organism>
<accession>A0AA41W9V4</accession>
<dbReference type="InterPro" id="IPR028098">
    <property type="entry name" value="Glyco_trans_4-like_N"/>
</dbReference>
<dbReference type="Proteomes" id="UP001165393">
    <property type="component" value="Unassembled WGS sequence"/>
</dbReference>
<evidence type="ECO:0000259" key="1">
    <source>
        <dbReference type="Pfam" id="PF13579"/>
    </source>
</evidence>
<keyword evidence="3" id="KW-1185">Reference proteome</keyword>
<dbReference type="Gene3D" id="3.40.50.2000">
    <property type="entry name" value="Glycogen Phosphorylase B"/>
    <property type="match status" value="2"/>
</dbReference>
<comment type="caution">
    <text evidence="2">The sequence shown here is derived from an EMBL/GenBank/DDBJ whole genome shotgun (WGS) entry which is preliminary data.</text>
</comment>
<evidence type="ECO:0000313" key="3">
    <source>
        <dbReference type="Proteomes" id="UP001165393"/>
    </source>
</evidence>
<gene>
    <name evidence="2" type="ORF">NAF29_15135</name>
</gene>
<dbReference type="GO" id="GO:0016757">
    <property type="term" value="F:glycosyltransferase activity"/>
    <property type="evidence" value="ECO:0007669"/>
    <property type="project" value="TreeGrafter"/>
</dbReference>
<feature type="domain" description="Glycosyltransferase subfamily 4-like N-terminal" evidence="1">
    <location>
        <begin position="18"/>
        <end position="198"/>
    </location>
</feature>
<dbReference type="EMBL" id="JAMQGP010000008">
    <property type="protein sequence ID" value="MCM2680988.1"/>
    <property type="molecule type" value="Genomic_DNA"/>
</dbReference>
<dbReference type="PANTHER" id="PTHR12526">
    <property type="entry name" value="GLYCOSYLTRANSFERASE"/>
    <property type="match status" value="1"/>
</dbReference>
<dbReference type="SUPFAM" id="SSF53756">
    <property type="entry name" value="UDP-Glycosyltransferase/glycogen phosphorylase"/>
    <property type="match status" value="1"/>
</dbReference>
<reference evidence="2 3" key="1">
    <citation type="journal article" date="2013" name="Antonie Van Leeuwenhoek">
        <title>Echinimonas agarilytica gen. nov., sp. nov., a new gammaproteobacterium isolated from the sea urchin Strongylocentrotus intermedius.</title>
        <authorList>
            <person name="Nedashkovskaya O.I."/>
            <person name="Stenkova A.M."/>
            <person name="Zhukova N.V."/>
            <person name="Van Trappen S."/>
            <person name="Lee J.S."/>
            <person name="Kim S.B."/>
        </authorList>
    </citation>
    <scope>NUCLEOTIDE SEQUENCE [LARGE SCALE GENOMIC DNA]</scope>
    <source>
        <strain evidence="2 3">KMM 6351</strain>
    </source>
</reference>
<dbReference type="PANTHER" id="PTHR12526:SF638">
    <property type="entry name" value="SPORE COAT PROTEIN SA"/>
    <property type="match status" value="1"/>
</dbReference>
<evidence type="ECO:0000313" key="2">
    <source>
        <dbReference type="EMBL" id="MCM2680988.1"/>
    </source>
</evidence>
<dbReference type="Pfam" id="PF13579">
    <property type="entry name" value="Glyco_trans_4_4"/>
    <property type="match status" value="1"/>
</dbReference>
<dbReference type="Pfam" id="PF13692">
    <property type="entry name" value="Glyco_trans_1_4"/>
    <property type="match status" value="1"/>
</dbReference>
<proteinExistence type="predicted"/>
<dbReference type="RefSeq" id="WP_251262464.1">
    <property type="nucleotide sequence ID" value="NZ_JAMQGP010000008.1"/>
</dbReference>
<name>A0AA41W9V4_9GAMM</name>
<protein>
    <submittedName>
        <fullName evidence="2">Glycosyltransferase family 4 protein</fullName>
    </submittedName>
</protein>
<dbReference type="CDD" id="cd03794">
    <property type="entry name" value="GT4_WbuB-like"/>
    <property type="match status" value="1"/>
</dbReference>
<dbReference type="AlphaFoldDB" id="A0AA41W9V4"/>
<sequence>MKWLYFHQHFSTPAGATGIRSYEFARALIAAGHEVTMVCGSYNVANTGLTAPFINGMRRGDVDGIDVIEFELTYANNHNFFQRSATFAKFALRSIKVVFREEYDAVFCTSTPLTAALPGLFAKWFRRKPFVFEVRDLWPELPKAMGVITNPVILKGMDVLETLAYRNADRLVGLSPGMVEGITRKLTKNTPVAMIPNGCDRELSDVEPVPADQSCFDANTFNAVFAGAHGRANGLDAVLDTADVLQQRGDNRVAIYLIGAGREKQALQEQAQKRALKNVHFVDPLPKKALFAQLRHADVGLMTLQNIKEFYFGTSPNKFFDYLALGLPVVCNYPGWVSELIKERDCGLPVTPEDANAFADALIDLSKRSSLHVQSQNCKDLAKDSFDRNDLAQQFVEFIDGAVAS</sequence>